<dbReference type="Pfam" id="PF01208">
    <property type="entry name" value="URO-D"/>
    <property type="match status" value="1"/>
</dbReference>
<dbReference type="CDD" id="cd03309">
    <property type="entry name" value="CmuC_like"/>
    <property type="match status" value="1"/>
</dbReference>
<sequence length="326" mass="37237">MLTIKQNLKEVMTGGNPDRFVKQYEPFTMIMNTPITRLKPPIGGEIVNEWGITVRWPEGQLGAFPVHDEEHKLVKDITKWREVVKAPDIIKPDEAWKPAQEAVAAIDKNEKYATVFVAPGIFEHLHYFMGMEDALMNFYEEPEYMKEIIDFLVDWEIKLADEFIKHLKPDALFHHDDWGSQLNSFISPATFEEFLLPAYKKIYGHYKANGVELIVHHSDSYAANLVPFMIEMGIDIWQGVMSTNDTPELIKQYGGQITFMGDVDSGVIDFPGWTEEIVQKEIERACRNCGKLYFIPGASQGLAISSFPGVYEATDAAIDRMTEEMF</sequence>
<proteinExistence type="predicted"/>
<dbReference type="AlphaFoldDB" id="A0A974XFW0"/>
<accession>A0A974XFW0</accession>
<dbReference type="KEGG" id="alka:J0B03_03040"/>
<dbReference type="PANTHER" id="PTHR47099">
    <property type="entry name" value="METHYLCOBAMIDE:COM METHYLTRANSFERASE MTBA"/>
    <property type="match status" value="1"/>
</dbReference>
<dbReference type="Proteomes" id="UP000663499">
    <property type="component" value="Chromosome"/>
</dbReference>
<evidence type="ECO:0000313" key="3">
    <source>
        <dbReference type="Proteomes" id="UP000663499"/>
    </source>
</evidence>
<evidence type="ECO:0000313" key="2">
    <source>
        <dbReference type="EMBL" id="QSX09058.1"/>
    </source>
</evidence>
<dbReference type="EMBL" id="CP071444">
    <property type="protein sequence ID" value="QSX09058.1"/>
    <property type="molecule type" value="Genomic_DNA"/>
</dbReference>
<dbReference type="GO" id="GO:0004853">
    <property type="term" value="F:uroporphyrinogen decarboxylase activity"/>
    <property type="evidence" value="ECO:0007669"/>
    <property type="project" value="InterPro"/>
</dbReference>
<dbReference type="RefSeq" id="WP_207300399.1">
    <property type="nucleotide sequence ID" value="NZ_CP071444.1"/>
</dbReference>
<keyword evidence="3" id="KW-1185">Reference proteome</keyword>
<feature type="domain" description="Uroporphyrinogen decarboxylase (URO-D)" evidence="1">
    <location>
        <begin position="50"/>
        <end position="287"/>
    </location>
</feature>
<evidence type="ECO:0000259" key="1">
    <source>
        <dbReference type="Pfam" id="PF01208"/>
    </source>
</evidence>
<dbReference type="SUPFAM" id="SSF51726">
    <property type="entry name" value="UROD/MetE-like"/>
    <property type="match status" value="1"/>
</dbReference>
<gene>
    <name evidence="2" type="ORF">J0B03_03040</name>
</gene>
<name>A0A974XFW0_9FIRM</name>
<protein>
    <submittedName>
        <fullName evidence="2">Uroporphyrinogen decarboxylase</fullName>
    </submittedName>
</protein>
<dbReference type="PANTHER" id="PTHR47099:SF1">
    <property type="entry name" value="METHYLCOBAMIDE:COM METHYLTRANSFERASE MTBA"/>
    <property type="match status" value="1"/>
</dbReference>
<dbReference type="InterPro" id="IPR052024">
    <property type="entry name" value="Methanogen_methyltrans"/>
</dbReference>
<dbReference type="GO" id="GO:0006779">
    <property type="term" value="P:porphyrin-containing compound biosynthetic process"/>
    <property type="evidence" value="ECO:0007669"/>
    <property type="project" value="InterPro"/>
</dbReference>
<dbReference type="Gene3D" id="3.20.20.210">
    <property type="match status" value="1"/>
</dbReference>
<reference evidence="2" key="1">
    <citation type="submission" date="2021-03" db="EMBL/GenBank/DDBJ databases">
        <title>Alkalibacter marinus sp. nov., isolated from tidal flat sediment.</title>
        <authorList>
            <person name="Namirimu T."/>
            <person name="Yang J.-A."/>
            <person name="Yang S.-H."/>
            <person name="Kim Y.-J."/>
            <person name="Kwon K.K."/>
        </authorList>
    </citation>
    <scope>NUCLEOTIDE SEQUENCE</scope>
    <source>
        <strain evidence="2">ES005</strain>
    </source>
</reference>
<organism evidence="2 3">
    <name type="scientific">Alkalibacter rhizosphaerae</name>
    <dbReference type="NCBI Taxonomy" id="2815577"/>
    <lineage>
        <taxon>Bacteria</taxon>
        <taxon>Bacillati</taxon>
        <taxon>Bacillota</taxon>
        <taxon>Clostridia</taxon>
        <taxon>Eubacteriales</taxon>
        <taxon>Eubacteriaceae</taxon>
        <taxon>Alkalibacter</taxon>
    </lineage>
</organism>
<dbReference type="InterPro" id="IPR038071">
    <property type="entry name" value="UROD/MetE-like_sf"/>
</dbReference>
<dbReference type="InterPro" id="IPR000257">
    <property type="entry name" value="Uroporphyrinogen_deCOase"/>
</dbReference>